<evidence type="ECO:0000313" key="3">
    <source>
        <dbReference type="Proteomes" id="UP000183253"/>
    </source>
</evidence>
<dbReference type="AlphaFoldDB" id="A0A1H3XCQ8"/>
<name>A0A1H3XCQ8_9BACT</name>
<gene>
    <name evidence="2" type="ORF">SAMN05444145_101157</name>
</gene>
<protein>
    <recommendedName>
        <fullName evidence="1">SusE outer membrane protein domain-containing protein</fullName>
    </recommendedName>
</protein>
<dbReference type="EMBL" id="FNRI01000001">
    <property type="protein sequence ID" value="SDZ96318.1"/>
    <property type="molecule type" value="Genomic_DNA"/>
</dbReference>
<evidence type="ECO:0000313" key="2">
    <source>
        <dbReference type="EMBL" id="SDZ96318.1"/>
    </source>
</evidence>
<reference evidence="2 3" key="1">
    <citation type="submission" date="2016-10" db="EMBL/GenBank/DDBJ databases">
        <authorList>
            <person name="de Groot N.N."/>
        </authorList>
    </citation>
    <scope>NUCLEOTIDE SEQUENCE [LARGE SCALE GENOMIC DNA]</scope>
    <source>
        <strain evidence="2 3">DSM 25383</strain>
    </source>
</reference>
<dbReference type="Proteomes" id="UP000183253">
    <property type="component" value="Unassembled WGS sequence"/>
</dbReference>
<dbReference type="InterPro" id="IPR025970">
    <property type="entry name" value="SusE"/>
</dbReference>
<accession>A0A1H3XCQ8</accession>
<dbReference type="Gene3D" id="2.60.40.3620">
    <property type="match status" value="1"/>
</dbReference>
<dbReference type="OrthoDB" id="975117at2"/>
<dbReference type="GO" id="GO:2001070">
    <property type="term" value="F:starch binding"/>
    <property type="evidence" value="ECO:0007669"/>
    <property type="project" value="InterPro"/>
</dbReference>
<dbReference type="RefSeq" id="WP_044106074.1">
    <property type="nucleotide sequence ID" value="NZ_CAEG01000001.1"/>
</dbReference>
<dbReference type="Pfam" id="PF14292">
    <property type="entry name" value="SusE"/>
    <property type="match status" value="2"/>
</dbReference>
<dbReference type="PROSITE" id="PS51257">
    <property type="entry name" value="PROKAR_LIPOPROTEIN"/>
    <property type="match status" value="1"/>
</dbReference>
<proteinExistence type="predicted"/>
<keyword evidence="3" id="KW-1185">Reference proteome</keyword>
<feature type="domain" description="SusE outer membrane protein" evidence="1">
    <location>
        <begin position="153"/>
        <end position="242"/>
    </location>
</feature>
<dbReference type="STRING" id="1033731.SAMN05444145_101157"/>
<sequence length="737" mass="79340">MNRIKNLFILLSGLLLWTGCSDDKEVGGADIRPITLTPEQDAVTITRENAAQTALTLTWNDESRYAGKTAYTLELTLKDAPVAKVHKVGEIAANSHSFTGAELQELIVGEWGAEAGDPVILTARVAAVTGSESVNLSAVVQVGVTTYATLLPLTLSADPQTLILDEAQAAETAVAFAWSDANDYAADAIYRFSLGISGDETAVETADAAGMGKTYTVGALNELLTETWRQEPGRRITLEARVAAYVGGEQQAVSAISYVDVTPYGATPVFASLALFGDATPGGTDPVQAVAMTRSGNDSPEFTWKGALEAGNLRVLCNPDGTLGVDQFIASEADREIVSGRSETMTLTRASDPARNAYMWKIAQAGEYTVTVDTEQRTILFTLERRFYTSLAMVGPATPGDWAITEATPLTRSGRVFTWEGDLKVGTLRFACDPDGTWETDQYIASERDKPVVPGVSEELVLAAVSEPNRGDFMWKIGVPGTWAVSVDTGAGTVVFTLKRSLLENCTAMHMVGDAAPNGWDAGNMTPLASEGTTWKWSGHLNRGELKFVCNRTAGNDWGEYQLLATVVNDPVTPDAAVKPFACTPAADNKWDIRTPGNYEIAVDMQAQTVTFRLVRSDAEEIAYPSLGLIGGAAPQGWGFDYSQSTLLPEDGNRYYTWTGHLNEGSLNIMCDISDTAWGSPRLTALEPDTQVVPGEACGMHYKQDDNAWLIATPGRYTIRVDIHAMQVIFTLEQADE</sequence>
<evidence type="ECO:0000259" key="1">
    <source>
        <dbReference type="Pfam" id="PF14292"/>
    </source>
</evidence>
<feature type="domain" description="SusE outer membrane protein" evidence="1">
    <location>
        <begin position="30"/>
        <end position="125"/>
    </location>
</feature>
<dbReference type="GO" id="GO:0019867">
    <property type="term" value="C:outer membrane"/>
    <property type="evidence" value="ECO:0007669"/>
    <property type="project" value="InterPro"/>
</dbReference>
<organism evidence="2 3">
    <name type="scientific">Alistipes timonensis JC136</name>
    <dbReference type="NCBI Taxonomy" id="1033731"/>
    <lineage>
        <taxon>Bacteria</taxon>
        <taxon>Pseudomonadati</taxon>
        <taxon>Bacteroidota</taxon>
        <taxon>Bacteroidia</taxon>
        <taxon>Bacteroidales</taxon>
        <taxon>Rikenellaceae</taxon>
        <taxon>Alistipes</taxon>
    </lineage>
</organism>